<dbReference type="InterPro" id="IPR042186">
    <property type="entry name" value="FimD_plug_dom"/>
</dbReference>
<dbReference type="GO" id="GO:0015473">
    <property type="term" value="F:fimbrial usher porin activity"/>
    <property type="evidence" value="ECO:0007669"/>
    <property type="project" value="InterPro"/>
</dbReference>
<evidence type="ECO:0000259" key="2">
    <source>
        <dbReference type="Pfam" id="PF13953"/>
    </source>
</evidence>
<dbReference type="GO" id="GO:0009279">
    <property type="term" value="C:cell outer membrane"/>
    <property type="evidence" value="ECO:0007669"/>
    <property type="project" value="UniProtKB-SubCell"/>
</dbReference>
<dbReference type="InterPro" id="IPR000015">
    <property type="entry name" value="Fimb_usher"/>
</dbReference>
<dbReference type="RefSeq" id="WP_178372294.1">
    <property type="nucleotide sequence ID" value="NZ_FQXE01000004.1"/>
</dbReference>
<dbReference type="Proteomes" id="UP000184226">
    <property type="component" value="Unassembled WGS sequence"/>
</dbReference>
<feature type="domain" description="PapC-like C-terminal" evidence="2">
    <location>
        <begin position="671"/>
        <end position="731"/>
    </location>
</feature>
<sequence length="750" mass="80545">MADEEMWLAFQVNRQESAEIVLVLRHEGRLMARGEDLKRWRLRVPDVTPLSHGGDEWYPLDALPGAAFTVDEARQALELNVPAALFHGTTIAGLPEEYLVPTPSSPGGFFNYDIAANQDSGRTDASGLFELGAFSGSGSGTGTFLAKDLGSNTQFVRLDTTWTQDRPQDRVSLRLGDSITNASAWARSLRFAGVQWATNFATQPGLITFPQPGMSGVAVLPSTVDLYINDALRLRRDVPAGPFSIQDLPVVTGQGEARLVLRDLLGRESVISAPYYASPRLLRSGLHDYSYEMGFVRNDYGLASNHYGPFAAVGTHRLGFTDRFTAEAHGELLRDQQTAGLGGAILWPAVGVFNMSLAGSRSKAGAGTLKALGFERQQRSSSFGGNVQFTSEGFRQLGVTPVAGQFELEGGRGSPWMTSQVFASLATRGYGSFGLSYVQQKYRGSDEIRLISASYSISLGQLGFLSLSALRTLGPGPQTAVSLLFTRPLGHSASLSAGVNRQGKDQQAVVQVQRSLPPGNGYGYRLLAGAGEPERREAGLSLQNEMGRYTLEAAQLERKTAIRASAAGGIAILGGSAFLSRRIDESFAVVKVPDYPNVRVYADNQVVAHTDANGGALLPRLRPYQKNSIRIEQADLPMDAQVDAVLLDAVPFGRSGLLLQFPVRRSRGAVLAIVLENGQPLPSGATVRIAGQPEVFPVGLRGEVFITGLAAQNSLRATWRGQSCDIEVPYPAMSEIQPQLGPFICTGVAP</sequence>
<dbReference type="STRING" id="658167.SAMN04488135_104175"/>
<dbReference type="Gene3D" id="2.60.40.3110">
    <property type="match status" value="1"/>
</dbReference>
<accession>A0A1M5UZY1</accession>
<evidence type="ECO:0000313" key="4">
    <source>
        <dbReference type="Proteomes" id="UP000184226"/>
    </source>
</evidence>
<protein>
    <submittedName>
        <fullName evidence="3">Outer membrane usher protein</fullName>
    </submittedName>
</protein>
<keyword evidence="1" id="KW-0812">Transmembrane</keyword>
<dbReference type="Pfam" id="PF13953">
    <property type="entry name" value="PapC_C"/>
    <property type="match status" value="1"/>
</dbReference>
<keyword evidence="1" id="KW-0813">Transport</keyword>
<keyword evidence="1" id="KW-1029">Fimbrium biogenesis</keyword>
<dbReference type="EMBL" id="FQXE01000004">
    <property type="protein sequence ID" value="SHH68454.1"/>
    <property type="molecule type" value="Genomic_DNA"/>
</dbReference>
<dbReference type="InterPro" id="IPR018030">
    <property type="entry name" value="Fimbrial_membr_usher_CS"/>
</dbReference>
<keyword evidence="1" id="KW-0472">Membrane</keyword>
<dbReference type="PANTHER" id="PTHR30451">
    <property type="entry name" value="OUTER MEMBRANE USHER PROTEIN"/>
    <property type="match status" value="1"/>
</dbReference>
<keyword evidence="4" id="KW-1185">Reference proteome</keyword>
<dbReference type="PROSITE" id="PS01151">
    <property type="entry name" value="FIMBRIAL_USHER"/>
    <property type="match status" value="1"/>
</dbReference>
<name>A0A1M5UZY1_9BURK</name>
<organism evidence="3 4">
    <name type="scientific">Pollutimonas bauzanensis</name>
    <dbReference type="NCBI Taxonomy" id="658167"/>
    <lineage>
        <taxon>Bacteria</taxon>
        <taxon>Pseudomonadati</taxon>
        <taxon>Pseudomonadota</taxon>
        <taxon>Betaproteobacteria</taxon>
        <taxon>Burkholderiales</taxon>
        <taxon>Alcaligenaceae</taxon>
        <taxon>Pollutimonas</taxon>
    </lineage>
</organism>
<dbReference type="Gene3D" id="2.60.40.2610">
    <property type="entry name" value="Outer membrane usher protein FimD, plug domain"/>
    <property type="match status" value="1"/>
</dbReference>
<comment type="similarity">
    <text evidence="1">Belongs to the fimbrial export usher family.</text>
</comment>
<keyword evidence="1" id="KW-0998">Cell outer membrane</keyword>
<dbReference type="Pfam" id="PF00577">
    <property type="entry name" value="Usher"/>
    <property type="match status" value="1"/>
</dbReference>
<dbReference type="PANTHER" id="PTHR30451:SF5">
    <property type="entry name" value="SLR0019 PROTEIN"/>
    <property type="match status" value="1"/>
</dbReference>
<dbReference type="AlphaFoldDB" id="A0A1M5UZY1"/>
<evidence type="ECO:0000256" key="1">
    <source>
        <dbReference type="RuleBase" id="RU003884"/>
    </source>
</evidence>
<evidence type="ECO:0000313" key="3">
    <source>
        <dbReference type="EMBL" id="SHH68454.1"/>
    </source>
</evidence>
<dbReference type="Gene3D" id="2.60.40.2070">
    <property type="match status" value="1"/>
</dbReference>
<comment type="subcellular location">
    <subcellularLocation>
        <location evidence="1">Cell outer membrane</location>
        <topology evidence="1">Multi-pass membrane protein</topology>
    </subcellularLocation>
</comment>
<dbReference type="InterPro" id="IPR043142">
    <property type="entry name" value="PapC-like_C_sf"/>
</dbReference>
<proteinExistence type="inferred from homology"/>
<reference evidence="3 4" key="1">
    <citation type="submission" date="2016-11" db="EMBL/GenBank/DDBJ databases">
        <authorList>
            <person name="Jaros S."/>
            <person name="Januszkiewicz K."/>
            <person name="Wedrychowicz H."/>
        </authorList>
    </citation>
    <scope>NUCLEOTIDE SEQUENCE [LARGE SCALE GENOMIC DNA]</scope>
    <source>
        <strain evidence="3 4">CGMCC 1.10190</strain>
    </source>
</reference>
<dbReference type="GO" id="GO:0009297">
    <property type="term" value="P:pilus assembly"/>
    <property type="evidence" value="ECO:0007669"/>
    <property type="project" value="InterPro"/>
</dbReference>
<dbReference type="InterPro" id="IPR025949">
    <property type="entry name" value="PapC-like_C"/>
</dbReference>
<gene>
    <name evidence="3" type="ORF">SAMN04488135_104175</name>
</gene>